<feature type="transmembrane region" description="Helical" evidence="1">
    <location>
        <begin position="85"/>
        <end position="103"/>
    </location>
</feature>
<keyword evidence="1" id="KW-0472">Membrane</keyword>
<dbReference type="SUPFAM" id="SSF53756">
    <property type="entry name" value="UDP-Glycosyltransferase/glycogen phosphorylase"/>
    <property type="match status" value="1"/>
</dbReference>
<dbReference type="Pfam" id="PF13579">
    <property type="entry name" value="Glyco_trans_4_4"/>
    <property type="match status" value="1"/>
</dbReference>
<dbReference type="Gene3D" id="3.40.50.2000">
    <property type="entry name" value="Glycogen Phosphorylase B"/>
    <property type="match status" value="2"/>
</dbReference>
<gene>
    <name evidence="3" type="ORF">CHM34_07980</name>
</gene>
<name>A0A235B6W2_9BACL</name>
<accession>A0A235B6W2</accession>
<sequence>MRIWMANHYAVPPNLGGITRHYEMAREWTGKEGAEVTLWLSSFNHSRRRFIDKESKRELEEVPVPGFHLRWLWSFPHIRNDFRRVLNMVSFAVLFFCTGLFQARPDLIFASSPHLLTPFSGWLLSRFKRCSFVLEVRDLWPDTLIKMNGLQNPIVIKLLNWMESFLYRRADKIVVLTEYQRKFITAKGIDPRKISLIPNGIAVDSWKEEAPRVQEYRRRMGIAPDQFTALYAGAHGPANALEHVVRAGAYLPDGYALVLIGDGPEKERLKRIQEENGLDRVHLLDPVPKREIYHYIRAADCGIISLADNEIFRGARPNKLFDYMFMGRPIITTVDGEVREIVEENGVGVFSGAENPSGLAEAMMRLRHAPRDEKEAIAKNGLRYIERFGDRSKLAHHLYTELKVLVGFSVSRGIQSASREGKEW</sequence>
<dbReference type="PANTHER" id="PTHR12526">
    <property type="entry name" value="GLYCOSYLTRANSFERASE"/>
    <property type="match status" value="1"/>
</dbReference>
<keyword evidence="1" id="KW-0812">Transmembrane</keyword>
<dbReference type="PANTHER" id="PTHR12526:SF622">
    <property type="entry name" value="GLYCOSYLTRANSFERASE (GROUP I)"/>
    <property type="match status" value="1"/>
</dbReference>
<comment type="caution">
    <text evidence="3">The sequence shown here is derived from an EMBL/GenBank/DDBJ whole genome shotgun (WGS) entry which is preliminary data.</text>
</comment>
<dbReference type="RefSeq" id="WP_094264078.1">
    <property type="nucleotide sequence ID" value="NZ_NOWF01000004.1"/>
</dbReference>
<evidence type="ECO:0000313" key="4">
    <source>
        <dbReference type="Proteomes" id="UP000215459"/>
    </source>
</evidence>
<dbReference type="EMBL" id="NOWF01000004">
    <property type="protein sequence ID" value="OYD08043.1"/>
    <property type="molecule type" value="Genomic_DNA"/>
</dbReference>
<feature type="domain" description="Glycosyltransferase subfamily 4-like N-terminal" evidence="2">
    <location>
        <begin position="16"/>
        <end position="200"/>
    </location>
</feature>
<dbReference type="CDD" id="cd03794">
    <property type="entry name" value="GT4_WbuB-like"/>
    <property type="match status" value="1"/>
</dbReference>
<evidence type="ECO:0000256" key="1">
    <source>
        <dbReference type="SAM" id="Phobius"/>
    </source>
</evidence>
<dbReference type="AlphaFoldDB" id="A0A235B6W2"/>
<dbReference type="OrthoDB" id="9811902at2"/>
<dbReference type="Pfam" id="PF13692">
    <property type="entry name" value="Glyco_trans_1_4"/>
    <property type="match status" value="1"/>
</dbReference>
<keyword evidence="1" id="KW-1133">Transmembrane helix</keyword>
<protein>
    <recommendedName>
        <fullName evidence="2">Glycosyltransferase subfamily 4-like N-terminal domain-containing protein</fullName>
    </recommendedName>
</protein>
<reference evidence="3 4" key="1">
    <citation type="submission" date="2017-07" db="EMBL/GenBank/DDBJ databases">
        <title>The genome sequence of Paludifilum halophilum highlights mechanisms for microbial adaptation to high salt environemnts.</title>
        <authorList>
            <person name="Belbahri L."/>
        </authorList>
    </citation>
    <scope>NUCLEOTIDE SEQUENCE [LARGE SCALE GENOMIC DNA]</scope>
    <source>
        <strain evidence="3 4">DSM 102817</strain>
    </source>
</reference>
<evidence type="ECO:0000259" key="2">
    <source>
        <dbReference type="Pfam" id="PF13579"/>
    </source>
</evidence>
<dbReference type="Proteomes" id="UP000215459">
    <property type="component" value="Unassembled WGS sequence"/>
</dbReference>
<keyword evidence="4" id="KW-1185">Reference proteome</keyword>
<organism evidence="3 4">
    <name type="scientific">Paludifilum halophilum</name>
    <dbReference type="NCBI Taxonomy" id="1642702"/>
    <lineage>
        <taxon>Bacteria</taxon>
        <taxon>Bacillati</taxon>
        <taxon>Bacillota</taxon>
        <taxon>Bacilli</taxon>
        <taxon>Bacillales</taxon>
        <taxon>Thermoactinomycetaceae</taxon>
        <taxon>Paludifilum</taxon>
    </lineage>
</organism>
<proteinExistence type="predicted"/>
<evidence type="ECO:0000313" key="3">
    <source>
        <dbReference type="EMBL" id="OYD08043.1"/>
    </source>
</evidence>
<dbReference type="InterPro" id="IPR028098">
    <property type="entry name" value="Glyco_trans_4-like_N"/>
</dbReference>